<dbReference type="InterPro" id="IPR002110">
    <property type="entry name" value="Ankyrin_rpt"/>
</dbReference>
<dbReference type="AlphaFoldDB" id="A0A6P4ZDL9"/>
<dbReference type="Gene3D" id="1.25.40.20">
    <property type="entry name" value="Ankyrin repeat-containing domain"/>
    <property type="match status" value="2"/>
</dbReference>
<name>A0A6P4ZDL9_BRABE</name>
<evidence type="ECO:0000256" key="1">
    <source>
        <dbReference type="ARBA" id="ARBA00022723"/>
    </source>
</evidence>
<dbReference type="Pfam" id="PF12796">
    <property type="entry name" value="Ank_2"/>
    <property type="match status" value="1"/>
</dbReference>
<dbReference type="Proteomes" id="UP000515135">
    <property type="component" value="Unplaced"/>
</dbReference>
<keyword evidence="3" id="KW-0862">Zinc</keyword>
<organism evidence="7 8">
    <name type="scientific">Branchiostoma belcheri</name>
    <name type="common">Amphioxus</name>
    <dbReference type="NCBI Taxonomy" id="7741"/>
    <lineage>
        <taxon>Eukaryota</taxon>
        <taxon>Metazoa</taxon>
        <taxon>Chordata</taxon>
        <taxon>Cephalochordata</taxon>
        <taxon>Leptocardii</taxon>
        <taxon>Amphioxiformes</taxon>
        <taxon>Branchiostomatidae</taxon>
        <taxon>Branchiostoma</taxon>
    </lineage>
</organism>
<dbReference type="SUPFAM" id="SSF48403">
    <property type="entry name" value="Ankyrin repeat"/>
    <property type="match status" value="1"/>
</dbReference>
<evidence type="ECO:0000256" key="2">
    <source>
        <dbReference type="ARBA" id="ARBA00022771"/>
    </source>
</evidence>
<dbReference type="OrthoDB" id="9922773at2759"/>
<reference evidence="8" key="1">
    <citation type="submission" date="2025-08" db="UniProtKB">
        <authorList>
            <consortium name="RefSeq"/>
        </authorList>
    </citation>
    <scope>IDENTIFICATION</scope>
    <source>
        <tissue evidence="8">Gonad</tissue>
    </source>
</reference>
<keyword evidence="1" id="KW-0479">Metal-binding</keyword>
<dbReference type="Pfam" id="PF13637">
    <property type="entry name" value="Ank_4"/>
    <property type="match status" value="1"/>
</dbReference>
<gene>
    <name evidence="8" type="primary">LOC109477826</name>
</gene>
<keyword evidence="7" id="KW-1185">Reference proteome</keyword>
<dbReference type="GO" id="GO:0008270">
    <property type="term" value="F:zinc ion binding"/>
    <property type="evidence" value="ECO:0007669"/>
    <property type="project" value="UniProtKB-KW"/>
</dbReference>
<keyword evidence="2 5" id="KW-0863">Zinc-finger</keyword>
<dbReference type="RefSeq" id="XP_019634803.1">
    <property type="nucleotide sequence ID" value="XM_019779244.1"/>
</dbReference>
<evidence type="ECO:0000256" key="5">
    <source>
        <dbReference type="PROSITE-ProRule" id="PRU00134"/>
    </source>
</evidence>
<feature type="domain" description="MYND-type" evidence="6">
    <location>
        <begin position="181"/>
        <end position="222"/>
    </location>
</feature>
<accession>A0A6P4ZDL9</accession>
<dbReference type="PANTHER" id="PTHR24144:SF5">
    <property type="entry name" value="BTB DOMAIN-CONTAINING PROTEIN"/>
    <property type="match status" value="1"/>
</dbReference>
<evidence type="ECO:0000313" key="7">
    <source>
        <dbReference type="Proteomes" id="UP000515135"/>
    </source>
</evidence>
<dbReference type="Gene3D" id="6.10.140.2220">
    <property type="match status" value="1"/>
</dbReference>
<proteinExistence type="predicted"/>
<dbReference type="PANTHER" id="PTHR24144">
    <property type="entry name" value="ANKYRIN REPEAT DOMAIN-CONTAINING PROTEIN 49"/>
    <property type="match status" value="1"/>
</dbReference>
<dbReference type="GeneID" id="109477826"/>
<dbReference type="KEGG" id="bbel:109477826"/>
<sequence length="254" mass="28148">MVDKASEALLYAAERGCLQGVKAALKAGADIDYAQPDNEVTGKGTALFIASYFRHTDIMTLLIRKGASMTKRTTMFASAPLHGAVTYEGKTDALELLFRHGATLDIRDCYQRTPLMLACMFGYVDTVRKLIQLGARVDLKDTGPTTAQMYCEKAEEGGNCSRAQKETMVKLIQEARLRCCNPTCGKPGDRSTLKLCGQCKLTRYCSRDCQKQHWTVGHKKSCGHDGYSEPSPLKKLWTSGRIFDFMTYVVPETS</sequence>
<evidence type="ECO:0000259" key="6">
    <source>
        <dbReference type="PROSITE" id="PS50865"/>
    </source>
</evidence>
<feature type="repeat" description="ANK" evidence="4">
    <location>
        <begin position="110"/>
        <end position="142"/>
    </location>
</feature>
<protein>
    <submittedName>
        <fullName evidence="8">Kinase D-interacting substrate of 220 kDa-like</fullName>
    </submittedName>
</protein>
<evidence type="ECO:0000313" key="8">
    <source>
        <dbReference type="RefSeq" id="XP_019634803.1"/>
    </source>
</evidence>
<keyword evidence="4" id="KW-0040">ANK repeat</keyword>
<dbReference type="SUPFAM" id="SSF144232">
    <property type="entry name" value="HIT/MYND zinc finger-like"/>
    <property type="match status" value="1"/>
</dbReference>
<dbReference type="PROSITE" id="PS50297">
    <property type="entry name" value="ANK_REP_REGION"/>
    <property type="match status" value="1"/>
</dbReference>
<dbReference type="Pfam" id="PF01753">
    <property type="entry name" value="zf-MYND"/>
    <property type="match status" value="1"/>
</dbReference>
<evidence type="ECO:0000256" key="3">
    <source>
        <dbReference type="ARBA" id="ARBA00022833"/>
    </source>
</evidence>
<dbReference type="InterPro" id="IPR036770">
    <property type="entry name" value="Ankyrin_rpt-contain_sf"/>
</dbReference>
<dbReference type="PROSITE" id="PS50865">
    <property type="entry name" value="ZF_MYND_2"/>
    <property type="match status" value="1"/>
</dbReference>
<evidence type="ECO:0000256" key="4">
    <source>
        <dbReference type="PROSITE-ProRule" id="PRU00023"/>
    </source>
</evidence>
<dbReference type="PROSITE" id="PS50088">
    <property type="entry name" value="ANK_REPEAT"/>
    <property type="match status" value="1"/>
</dbReference>
<dbReference type="SMART" id="SM00248">
    <property type="entry name" value="ANK"/>
    <property type="match status" value="4"/>
</dbReference>
<dbReference type="InterPro" id="IPR002893">
    <property type="entry name" value="Znf_MYND"/>
</dbReference>